<dbReference type="AlphaFoldDB" id="A0A8D8LGA0"/>
<reference evidence="2" key="1">
    <citation type="submission" date="2021-05" db="EMBL/GenBank/DDBJ databases">
        <authorList>
            <person name="Alioto T."/>
            <person name="Alioto T."/>
            <person name="Gomez Garrido J."/>
        </authorList>
    </citation>
    <scope>NUCLEOTIDE SEQUENCE</scope>
</reference>
<feature type="transmembrane region" description="Helical" evidence="1">
    <location>
        <begin position="12"/>
        <end position="31"/>
    </location>
</feature>
<evidence type="ECO:0000256" key="1">
    <source>
        <dbReference type="SAM" id="Phobius"/>
    </source>
</evidence>
<accession>A0A8D8LGA0</accession>
<keyword evidence="1" id="KW-0472">Membrane</keyword>
<name>A0A8D8LGA0_9HEMI</name>
<organism evidence="2">
    <name type="scientific">Cacopsylla melanoneura</name>
    <dbReference type="NCBI Taxonomy" id="428564"/>
    <lineage>
        <taxon>Eukaryota</taxon>
        <taxon>Metazoa</taxon>
        <taxon>Ecdysozoa</taxon>
        <taxon>Arthropoda</taxon>
        <taxon>Hexapoda</taxon>
        <taxon>Insecta</taxon>
        <taxon>Pterygota</taxon>
        <taxon>Neoptera</taxon>
        <taxon>Paraneoptera</taxon>
        <taxon>Hemiptera</taxon>
        <taxon>Sternorrhyncha</taxon>
        <taxon>Psylloidea</taxon>
        <taxon>Psyllidae</taxon>
        <taxon>Psyllinae</taxon>
        <taxon>Cacopsylla</taxon>
    </lineage>
</organism>
<evidence type="ECO:0000313" key="2">
    <source>
        <dbReference type="EMBL" id="CAG6605988.1"/>
    </source>
</evidence>
<protein>
    <submittedName>
        <fullName evidence="2">Uncharacterized protein</fullName>
    </submittedName>
</protein>
<sequence length="113" mass="13042">MQENRNIFCFRENFASFVYSSVTFSNFLYMVSFHSSSSSSLSSVFVCSVSLYSSLLCLCVSFSYLYAYFASLASCFIRIPGMYQRELYIGHFVLYVIVSHDIHMTLCNHSSRF</sequence>
<keyword evidence="1" id="KW-1133">Transmembrane helix</keyword>
<feature type="transmembrane region" description="Helical" evidence="1">
    <location>
        <begin position="51"/>
        <end position="77"/>
    </location>
</feature>
<dbReference type="EMBL" id="HBUF01001625">
    <property type="protein sequence ID" value="CAG6605988.1"/>
    <property type="molecule type" value="Transcribed_RNA"/>
</dbReference>
<keyword evidence="1" id="KW-0812">Transmembrane</keyword>
<proteinExistence type="predicted"/>